<dbReference type="Pfam" id="PF00892">
    <property type="entry name" value="EamA"/>
    <property type="match status" value="2"/>
</dbReference>
<dbReference type="EMBL" id="RBIG01000001">
    <property type="protein sequence ID" value="RKQ73834.1"/>
    <property type="molecule type" value="Genomic_DNA"/>
</dbReference>
<evidence type="ECO:0000256" key="6">
    <source>
        <dbReference type="SAM" id="Phobius"/>
    </source>
</evidence>
<dbReference type="PANTHER" id="PTHR22911">
    <property type="entry name" value="ACYL-MALONYL CONDENSING ENZYME-RELATED"/>
    <property type="match status" value="1"/>
</dbReference>
<dbReference type="InterPro" id="IPR037185">
    <property type="entry name" value="EmrE-like"/>
</dbReference>
<feature type="transmembrane region" description="Helical" evidence="6">
    <location>
        <begin position="21"/>
        <end position="43"/>
    </location>
</feature>
<dbReference type="SUPFAM" id="SSF103481">
    <property type="entry name" value="Multidrug resistance efflux transporter EmrE"/>
    <property type="match status" value="2"/>
</dbReference>
<evidence type="ECO:0000256" key="4">
    <source>
        <dbReference type="ARBA" id="ARBA00022989"/>
    </source>
</evidence>
<proteinExistence type="inferred from homology"/>
<organism evidence="8 9">
    <name type="scientific">Oceanibaculum indicum</name>
    <dbReference type="NCBI Taxonomy" id="526216"/>
    <lineage>
        <taxon>Bacteria</taxon>
        <taxon>Pseudomonadati</taxon>
        <taxon>Pseudomonadota</taxon>
        <taxon>Alphaproteobacteria</taxon>
        <taxon>Rhodospirillales</taxon>
        <taxon>Oceanibaculaceae</taxon>
        <taxon>Oceanibaculum</taxon>
    </lineage>
</organism>
<evidence type="ECO:0000256" key="1">
    <source>
        <dbReference type="ARBA" id="ARBA00004141"/>
    </source>
</evidence>
<evidence type="ECO:0000313" key="8">
    <source>
        <dbReference type="EMBL" id="RKQ73834.1"/>
    </source>
</evidence>
<accession>A0A420WS15</accession>
<comment type="similarity">
    <text evidence="2">Belongs to the drug/metabolite transporter (DMT) superfamily. 10 TMS drug/metabolite exporter (DME) (TC 2.A.7.3) family.</text>
</comment>
<dbReference type="InterPro" id="IPR000620">
    <property type="entry name" value="EamA_dom"/>
</dbReference>
<dbReference type="AlphaFoldDB" id="A0A420WS15"/>
<dbReference type="PANTHER" id="PTHR22911:SF6">
    <property type="entry name" value="SOLUTE CARRIER FAMILY 35 MEMBER G1"/>
    <property type="match status" value="1"/>
</dbReference>
<keyword evidence="3 6" id="KW-0812">Transmembrane</keyword>
<feature type="transmembrane region" description="Helical" evidence="6">
    <location>
        <begin position="192"/>
        <end position="214"/>
    </location>
</feature>
<evidence type="ECO:0000256" key="2">
    <source>
        <dbReference type="ARBA" id="ARBA00009853"/>
    </source>
</evidence>
<keyword evidence="4 6" id="KW-1133">Transmembrane helix</keyword>
<evidence type="ECO:0000313" key="9">
    <source>
        <dbReference type="Proteomes" id="UP000277424"/>
    </source>
</evidence>
<protein>
    <submittedName>
        <fullName evidence="8">Drug/metabolite transporter (DMT)-like permease</fullName>
    </submittedName>
</protein>
<gene>
    <name evidence="8" type="ORF">BCL74_1626</name>
</gene>
<sequence length="309" mass="33894">MTDKPAPLLSAAETEERANAAGALFMLASIFAFSVMDATIKWLAVTYPVMHIVFFRNFFAFIPIALMLAARKDRLAALRTRNWKGHLIRAALGLTSMILFFNAFALMPLAEVVAIAFSAPLFITALSMPLLGERVGPRRWSAVVVGFIGVLIILRPGTELFQPVAFLPLIASLFLALAMLQVRLLTRTETNIALMTYMTTAGALATAPFLLSGWVQPTGFDWGLFVGMGIIGGTAQYLLTQAFRKAPASLIAPLEYSGILWAGLFGYWLFGELPDHWVFVGSAIVITSGLYILHRETRLGRLRQKPQKG</sequence>
<dbReference type="Proteomes" id="UP000277424">
    <property type="component" value="Unassembled WGS sequence"/>
</dbReference>
<comment type="caution">
    <text evidence="8">The sequence shown here is derived from an EMBL/GenBank/DDBJ whole genome shotgun (WGS) entry which is preliminary data.</text>
</comment>
<feature type="transmembrane region" description="Helical" evidence="6">
    <location>
        <begin position="49"/>
        <end position="69"/>
    </location>
</feature>
<feature type="transmembrane region" description="Helical" evidence="6">
    <location>
        <begin position="113"/>
        <end position="131"/>
    </location>
</feature>
<feature type="transmembrane region" description="Helical" evidence="6">
    <location>
        <begin position="251"/>
        <end position="270"/>
    </location>
</feature>
<feature type="domain" description="EamA" evidence="7">
    <location>
        <begin position="165"/>
        <end position="289"/>
    </location>
</feature>
<feature type="transmembrane region" description="Helical" evidence="6">
    <location>
        <begin position="138"/>
        <end position="154"/>
    </location>
</feature>
<feature type="transmembrane region" description="Helical" evidence="6">
    <location>
        <begin position="276"/>
        <end position="293"/>
    </location>
</feature>
<feature type="domain" description="EamA" evidence="7">
    <location>
        <begin position="21"/>
        <end position="154"/>
    </location>
</feature>
<comment type="subcellular location">
    <subcellularLocation>
        <location evidence="1">Membrane</location>
        <topology evidence="1">Multi-pass membrane protein</topology>
    </subcellularLocation>
</comment>
<evidence type="ECO:0000256" key="3">
    <source>
        <dbReference type="ARBA" id="ARBA00022692"/>
    </source>
</evidence>
<feature type="transmembrane region" description="Helical" evidence="6">
    <location>
        <begin position="90"/>
        <end position="107"/>
    </location>
</feature>
<keyword evidence="5 6" id="KW-0472">Membrane</keyword>
<feature type="transmembrane region" description="Helical" evidence="6">
    <location>
        <begin position="160"/>
        <end position="180"/>
    </location>
</feature>
<evidence type="ECO:0000259" key="7">
    <source>
        <dbReference type="Pfam" id="PF00892"/>
    </source>
</evidence>
<dbReference type="GO" id="GO:0016020">
    <property type="term" value="C:membrane"/>
    <property type="evidence" value="ECO:0007669"/>
    <property type="project" value="UniProtKB-SubCell"/>
</dbReference>
<evidence type="ECO:0000256" key="5">
    <source>
        <dbReference type="ARBA" id="ARBA00023136"/>
    </source>
</evidence>
<name>A0A420WS15_9PROT</name>
<reference evidence="8 9" key="1">
    <citation type="submission" date="2018-10" db="EMBL/GenBank/DDBJ databases">
        <title>Comparative analysis of microorganisms from saline springs in Andes Mountain Range, Colombia.</title>
        <authorList>
            <person name="Rubin E."/>
        </authorList>
    </citation>
    <scope>NUCLEOTIDE SEQUENCE [LARGE SCALE GENOMIC DNA]</scope>
    <source>
        <strain evidence="8 9">USBA 36</strain>
    </source>
</reference>
<feature type="transmembrane region" description="Helical" evidence="6">
    <location>
        <begin position="220"/>
        <end position="239"/>
    </location>
</feature>
<dbReference type="RefSeq" id="WP_008945679.1">
    <property type="nucleotide sequence ID" value="NZ_RBIG01000001.1"/>
</dbReference>